<name>A0A9J6FF85_HAELO</name>
<proteinExistence type="predicted"/>
<dbReference type="EMBL" id="JABSTR010000001">
    <property type="protein sequence ID" value="KAH9361621.1"/>
    <property type="molecule type" value="Genomic_DNA"/>
</dbReference>
<dbReference type="Proteomes" id="UP000821853">
    <property type="component" value="Chromosome 1"/>
</dbReference>
<evidence type="ECO:0000256" key="1">
    <source>
        <dbReference type="SAM" id="MobiDB-lite"/>
    </source>
</evidence>
<gene>
    <name evidence="2" type="ORF">HPB48_001498</name>
</gene>
<accession>A0A9J6FF85</accession>
<sequence length="121" mass="13015">MPKAQLKFATRHKFGKKAKRFLYNFHKSPAVAEESAGPDALPAPSCAEATADDVGLTAPPVSGNALESGRMRRDTVMLQPEDLLQREVVAHEQLKALSSTPATERKSNLFTSADDTPPGPT</sequence>
<evidence type="ECO:0000313" key="2">
    <source>
        <dbReference type="EMBL" id="KAH9361621.1"/>
    </source>
</evidence>
<feature type="compositionally biased region" description="Polar residues" evidence="1">
    <location>
        <begin position="96"/>
        <end position="114"/>
    </location>
</feature>
<comment type="caution">
    <text evidence="2">The sequence shown here is derived from an EMBL/GenBank/DDBJ whole genome shotgun (WGS) entry which is preliminary data.</text>
</comment>
<protein>
    <submittedName>
        <fullName evidence="2">Uncharacterized protein</fullName>
    </submittedName>
</protein>
<feature type="region of interest" description="Disordered" evidence="1">
    <location>
        <begin position="51"/>
        <end position="72"/>
    </location>
</feature>
<keyword evidence="3" id="KW-1185">Reference proteome</keyword>
<dbReference type="VEuPathDB" id="VectorBase:HLOH_045169"/>
<organism evidence="2 3">
    <name type="scientific">Haemaphysalis longicornis</name>
    <name type="common">Bush tick</name>
    <dbReference type="NCBI Taxonomy" id="44386"/>
    <lineage>
        <taxon>Eukaryota</taxon>
        <taxon>Metazoa</taxon>
        <taxon>Ecdysozoa</taxon>
        <taxon>Arthropoda</taxon>
        <taxon>Chelicerata</taxon>
        <taxon>Arachnida</taxon>
        <taxon>Acari</taxon>
        <taxon>Parasitiformes</taxon>
        <taxon>Ixodida</taxon>
        <taxon>Ixodoidea</taxon>
        <taxon>Ixodidae</taxon>
        <taxon>Haemaphysalinae</taxon>
        <taxon>Haemaphysalis</taxon>
    </lineage>
</organism>
<evidence type="ECO:0000313" key="3">
    <source>
        <dbReference type="Proteomes" id="UP000821853"/>
    </source>
</evidence>
<dbReference type="AlphaFoldDB" id="A0A9J6FF85"/>
<feature type="region of interest" description="Disordered" evidence="1">
    <location>
        <begin position="94"/>
        <end position="121"/>
    </location>
</feature>
<reference evidence="2 3" key="1">
    <citation type="journal article" date="2020" name="Cell">
        <title>Large-Scale Comparative Analyses of Tick Genomes Elucidate Their Genetic Diversity and Vector Capacities.</title>
        <authorList>
            <consortium name="Tick Genome and Microbiome Consortium (TIGMIC)"/>
            <person name="Jia N."/>
            <person name="Wang J."/>
            <person name="Shi W."/>
            <person name="Du L."/>
            <person name="Sun Y."/>
            <person name="Zhan W."/>
            <person name="Jiang J.F."/>
            <person name="Wang Q."/>
            <person name="Zhang B."/>
            <person name="Ji P."/>
            <person name="Bell-Sakyi L."/>
            <person name="Cui X.M."/>
            <person name="Yuan T.T."/>
            <person name="Jiang B.G."/>
            <person name="Yang W.F."/>
            <person name="Lam T.T."/>
            <person name="Chang Q.C."/>
            <person name="Ding S.J."/>
            <person name="Wang X.J."/>
            <person name="Zhu J.G."/>
            <person name="Ruan X.D."/>
            <person name="Zhao L."/>
            <person name="Wei J.T."/>
            <person name="Ye R.Z."/>
            <person name="Que T.C."/>
            <person name="Du C.H."/>
            <person name="Zhou Y.H."/>
            <person name="Cheng J.X."/>
            <person name="Dai P.F."/>
            <person name="Guo W.B."/>
            <person name="Han X.H."/>
            <person name="Huang E.J."/>
            <person name="Li L.F."/>
            <person name="Wei W."/>
            <person name="Gao Y.C."/>
            <person name="Liu J.Z."/>
            <person name="Shao H.Z."/>
            <person name="Wang X."/>
            <person name="Wang C.C."/>
            <person name="Yang T.C."/>
            <person name="Huo Q.B."/>
            <person name="Li W."/>
            <person name="Chen H.Y."/>
            <person name="Chen S.E."/>
            <person name="Zhou L.G."/>
            <person name="Ni X.B."/>
            <person name="Tian J.H."/>
            <person name="Sheng Y."/>
            <person name="Liu T."/>
            <person name="Pan Y.S."/>
            <person name="Xia L.Y."/>
            <person name="Li J."/>
            <person name="Zhao F."/>
            <person name="Cao W.C."/>
        </authorList>
    </citation>
    <scope>NUCLEOTIDE SEQUENCE [LARGE SCALE GENOMIC DNA]</scope>
    <source>
        <strain evidence="2">HaeL-2018</strain>
    </source>
</reference>